<evidence type="ECO:0000259" key="4">
    <source>
        <dbReference type="PROSITE" id="PS00498"/>
    </source>
</evidence>
<keyword evidence="6" id="KW-1185">Reference proteome</keyword>
<proteinExistence type="predicted"/>
<protein>
    <recommendedName>
        <fullName evidence="4">Tyrosinase copper-binding domain-containing protein</fullName>
    </recommendedName>
</protein>
<name>A0ABR2X0M2_9FUNG</name>
<dbReference type="PROSITE" id="PS00498">
    <property type="entry name" value="TYROSINASE_2"/>
    <property type="match status" value="1"/>
</dbReference>
<evidence type="ECO:0000313" key="5">
    <source>
        <dbReference type="EMBL" id="KAK9767309.1"/>
    </source>
</evidence>
<dbReference type="Proteomes" id="UP001479436">
    <property type="component" value="Unassembled WGS sequence"/>
</dbReference>
<feature type="signal peptide" evidence="3">
    <location>
        <begin position="1"/>
        <end position="25"/>
    </location>
</feature>
<gene>
    <name evidence="5" type="ORF">K7432_003004</name>
</gene>
<evidence type="ECO:0000313" key="6">
    <source>
        <dbReference type="Proteomes" id="UP001479436"/>
    </source>
</evidence>
<feature type="chain" id="PRO_5046578761" description="Tyrosinase copper-binding domain-containing protein" evidence="3">
    <location>
        <begin position="26"/>
        <end position="393"/>
    </location>
</feature>
<sequence>MFHKRLIWLFFALVLLGATLKRVSGQACGSISVRREIRQLSQSEREEFFNALKALHNQSQPISAYDALSQIHSTYAHEIHSGSAFCPWHRQFLRELEKKLQQINPKVTLPYWDWTIDSQAPHQSEIFKKEYLGGNGGARGCVSDGPFAGWKMRYPKPHCLSRNFNHKNTIGSFYSSEVINNIANNSRNYADFRGQLESPIHGVVHMGIGGDMTVMTSPNDPLFWLHHAFIDKIWADWQATNPGRAREYNGKRTKGGNALPTDIMNPFNVPVSALLDTTASGLCYRYSNSLPTKRRRGIPLVNPTDILTEGIEATKLHVPDKLDQQWIQLNGGTLEETRSREQQFEGIIQKLNQLKDYISPNARSRRDETLVRLIRGTLGSLFTRVSTPRSIGL</sequence>
<evidence type="ECO:0000256" key="3">
    <source>
        <dbReference type="SAM" id="SignalP"/>
    </source>
</evidence>
<accession>A0ABR2X0M2</accession>
<dbReference type="InterPro" id="IPR050316">
    <property type="entry name" value="Tyrosinase/Hemocyanin"/>
</dbReference>
<dbReference type="PRINTS" id="PR00092">
    <property type="entry name" value="TYROSINASE"/>
</dbReference>
<keyword evidence="1" id="KW-0479">Metal-binding</keyword>
<dbReference type="InterPro" id="IPR002227">
    <property type="entry name" value="Tyrosinase_Cu-bd"/>
</dbReference>
<keyword evidence="2" id="KW-0186">Copper</keyword>
<reference evidence="5 6" key="1">
    <citation type="submission" date="2023-04" db="EMBL/GenBank/DDBJ databases">
        <title>Genome of Basidiobolus ranarum AG-B5.</title>
        <authorList>
            <person name="Stajich J.E."/>
            <person name="Carter-House D."/>
            <person name="Gryganskyi A."/>
        </authorList>
    </citation>
    <scope>NUCLEOTIDE SEQUENCE [LARGE SCALE GENOMIC DNA]</scope>
    <source>
        <strain evidence="5 6">AG-B5</strain>
    </source>
</reference>
<dbReference type="InterPro" id="IPR008922">
    <property type="entry name" value="Di-copper_centre_dom_sf"/>
</dbReference>
<evidence type="ECO:0000256" key="2">
    <source>
        <dbReference type="ARBA" id="ARBA00023008"/>
    </source>
</evidence>
<dbReference type="PANTHER" id="PTHR11474">
    <property type="entry name" value="TYROSINASE FAMILY MEMBER"/>
    <property type="match status" value="1"/>
</dbReference>
<comment type="caution">
    <text evidence="5">The sequence shown here is derived from an EMBL/GenBank/DDBJ whole genome shotgun (WGS) entry which is preliminary data.</text>
</comment>
<keyword evidence="3" id="KW-0732">Signal</keyword>
<dbReference type="Pfam" id="PF00264">
    <property type="entry name" value="Tyrosinase"/>
    <property type="match status" value="1"/>
</dbReference>
<feature type="domain" description="Tyrosinase copper-binding" evidence="4">
    <location>
        <begin position="220"/>
        <end position="231"/>
    </location>
</feature>
<dbReference type="EMBL" id="JASJQH010000086">
    <property type="protein sequence ID" value="KAK9767309.1"/>
    <property type="molecule type" value="Genomic_DNA"/>
</dbReference>
<dbReference type="Gene3D" id="1.10.1280.10">
    <property type="entry name" value="Di-copper center containing domain from catechol oxidase"/>
    <property type="match status" value="1"/>
</dbReference>
<organism evidence="5 6">
    <name type="scientific">Basidiobolus ranarum</name>
    <dbReference type="NCBI Taxonomy" id="34480"/>
    <lineage>
        <taxon>Eukaryota</taxon>
        <taxon>Fungi</taxon>
        <taxon>Fungi incertae sedis</taxon>
        <taxon>Zoopagomycota</taxon>
        <taxon>Entomophthoromycotina</taxon>
        <taxon>Basidiobolomycetes</taxon>
        <taxon>Basidiobolales</taxon>
        <taxon>Basidiobolaceae</taxon>
        <taxon>Basidiobolus</taxon>
    </lineage>
</organism>
<evidence type="ECO:0000256" key="1">
    <source>
        <dbReference type="ARBA" id="ARBA00022723"/>
    </source>
</evidence>
<dbReference type="PANTHER" id="PTHR11474:SF126">
    <property type="entry name" value="TYROSINASE-LIKE PROTEIN TYR-1-RELATED"/>
    <property type="match status" value="1"/>
</dbReference>
<dbReference type="SUPFAM" id="SSF48056">
    <property type="entry name" value="Di-copper centre-containing domain"/>
    <property type="match status" value="1"/>
</dbReference>